<name>A0ABQ2AQH5_9MICC</name>
<dbReference type="Proteomes" id="UP000643279">
    <property type="component" value="Unassembled WGS sequence"/>
</dbReference>
<evidence type="ECO:0000313" key="1">
    <source>
        <dbReference type="EMBL" id="GGH93961.1"/>
    </source>
</evidence>
<accession>A0ABQ2AQH5</accession>
<protein>
    <recommendedName>
        <fullName evidence="3">DUF2442 domain-containing protein</fullName>
    </recommendedName>
</protein>
<reference evidence="2" key="1">
    <citation type="journal article" date="2019" name="Int. J. Syst. Evol. Microbiol.">
        <title>The Global Catalogue of Microorganisms (GCM) 10K type strain sequencing project: providing services to taxonomists for standard genome sequencing and annotation.</title>
        <authorList>
            <consortium name="The Broad Institute Genomics Platform"/>
            <consortium name="The Broad Institute Genome Sequencing Center for Infectious Disease"/>
            <person name="Wu L."/>
            <person name="Ma J."/>
        </authorList>
    </citation>
    <scope>NUCLEOTIDE SEQUENCE [LARGE SCALE GENOMIC DNA]</scope>
    <source>
        <strain evidence="2">CGMCC 1.12778</strain>
    </source>
</reference>
<dbReference type="RefSeq" id="WP_188571103.1">
    <property type="nucleotide sequence ID" value="NZ_BMFW01000005.1"/>
</dbReference>
<evidence type="ECO:0008006" key="3">
    <source>
        <dbReference type="Google" id="ProtNLM"/>
    </source>
</evidence>
<sequence length="96" mass="10540">MSTATPIRQIRNMQGNATLYRMDPPLCDNEYVVVSAVDIAARFPGFGLRLWESTETYIFPADEDGEIADWGELPGSTKGTLDHTEALRSAGYEVAA</sequence>
<organism evidence="1 2">
    <name type="scientific">Arthrobacter liuii</name>
    <dbReference type="NCBI Taxonomy" id="1476996"/>
    <lineage>
        <taxon>Bacteria</taxon>
        <taxon>Bacillati</taxon>
        <taxon>Actinomycetota</taxon>
        <taxon>Actinomycetes</taxon>
        <taxon>Micrococcales</taxon>
        <taxon>Micrococcaceae</taxon>
        <taxon>Arthrobacter</taxon>
    </lineage>
</organism>
<proteinExistence type="predicted"/>
<keyword evidence="2" id="KW-1185">Reference proteome</keyword>
<gene>
    <name evidence="1" type="ORF">GCM10007170_16050</name>
</gene>
<dbReference type="EMBL" id="BMFW01000005">
    <property type="protein sequence ID" value="GGH93961.1"/>
    <property type="molecule type" value="Genomic_DNA"/>
</dbReference>
<evidence type="ECO:0000313" key="2">
    <source>
        <dbReference type="Proteomes" id="UP000643279"/>
    </source>
</evidence>
<comment type="caution">
    <text evidence="1">The sequence shown here is derived from an EMBL/GenBank/DDBJ whole genome shotgun (WGS) entry which is preliminary data.</text>
</comment>